<protein>
    <submittedName>
        <fullName evidence="1">Uncharacterized protein</fullName>
    </submittedName>
</protein>
<name>A0A4S8WAX6_AURPU</name>
<evidence type="ECO:0000313" key="1">
    <source>
        <dbReference type="EMBL" id="THW20590.1"/>
    </source>
</evidence>
<proteinExistence type="predicted"/>
<comment type="caution">
    <text evidence="1">The sequence shown here is derived from an EMBL/GenBank/DDBJ whole genome shotgun (WGS) entry which is preliminary data.</text>
</comment>
<accession>A0A4S8WAX6</accession>
<organism evidence="1 2">
    <name type="scientific">Aureobasidium pullulans</name>
    <name type="common">Black yeast</name>
    <name type="synonym">Pullularia pullulans</name>
    <dbReference type="NCBI Taxonomy" id="5580"/>
    <lineage>
        <taxon>Eukaryota</taxon>
        <taxon>Fungi</taxon>
        <taxon>Dikarya</taxon>
        <taxon>Ascomycota</taxon>
        <taxon>Pezizomycotina</taxon>
        <taxon>Dothideomycetes</taxon>
        <taxon>Dothideomycetidae</taxon>
        <taxon>Dothideales</taxon>
        <taxon>Saccotheciaceae</taxon>
        <taxon>Aureobasidium</taxon>
    </lineage>
</organism>
<evidence type="ECO:0000313" key="2">
    <source>
        <dbReference type="Proteomes" id="UP000308014"/>
    </source>
</evidence>
<reference evidence="1 2" key="1">
    <citation type="submission" date="2018-10" db="EMBL/GenBank/DDBJ databases">
        <title>Fifty Aureobasidium pullulans genomes reveal a recombining polyextremotolerant generalist.</title>
        <authorList>
            <person name="Gostincar C."/>
            <person name="Turk M."/>
            <person name="Zajc J."/>
            <person name="Gunde-Cimerman N."/>
        </authorList>
    </citation>
    <scope>NUCLEOTIDE SEQUENCE [LARGE SCALE GENOMIC DNA]</scope>
    <source>
        <strain evidence="1 2">EXF-11318</strain>
    </source>
</reference>
<dbReference type="AlphaFoldDB" id="A0A4S8WAX6"/>
<dbReference type="Proteomes" id="UP000308014">
    <property type="component" value="Unassembled WGS sequence"/>
</dbReference>
<gene>
    <name evidence="1" type="ORF">D6D24_02212</name>
</gene>
<dbReference type="EMBL" id="QZAJ01000046">
    <property type="protein sequence ID" value="THW20590.1"/>
    <property type="molecule type" value="Genomic_DNA"/>
</dbReference>
<sequence>MSECKLVQIFRFLDLASEVRNVSYGDLFTNPGHKLEFGRRYLPERSSKKPTKRWKLAERWCRAEAALPRIGEMDEKAGVLVHVNLLRTCAYMYVEAYWVPFIMNVFAFHDGPVSDQCCIIVGDERGLIRRIECNSRNSFHEKDPAGQHDHYDLTNLEVIHSRTRCTFNHEVI</sequence>